<comment type="caution">
    <text evidence="2">The sequence shown here is derived from an EMBL/GenBank/DDBJ whole genome shotgun (WGS) entry which is preliminary data.</text>
</comment>
<evidence type="ECO:0000313" key="2">
    <source>
        <dbReference type="EMBL" id="OWZ03816.1"/>
    </source>
</evidence>
<dbReference type="EMBL" id="NBNE01005312">
    <property type="protein sequence ID" value="OWZ03816.1"/>
    <property type="molecule type" value="Genomic_DNA"/>
</dbReference>
<reference evidence="3" key="1">
    <citation type="submission" date="2017-03" db="EMBL/GenBank/DDBJ databases">
        <title>Phytopthora megakarya and P. palmivora, two closely related causual agents of cacao black pod achieved similar genome size and gene model numbers by different mechanisms.</title>
        <authorList>
            <person name="Ali S."/>
            <person name="Shao J."/>
            <person name="Larry D.J."/>
            <person name="Kronmiller B."/>
            <person name="Shen D."/>
            <person name="Strem M.D."/>
            <person name="Melnick R.L."/>
            <person name="Guiltinan M.J."/>
            <person name="Tyler B.M."/>
            <person name="Meinhardt L.W."/>
            <person name="Bailey B.A."/>
        </authorList>
    </citation>
    <scope>NUCLEOTIDE SEQUENCE [LARGE SCALE GENOMIC DNA]</scope>
    <source>
        <strain evidence="3">zdho120</strain>
    </source>
</reference>
<keyword evidence="3" id="KW-1185">Reference proteome</keyword>
<evidence type="ECO:0000313" key="3">
    <source>
        <dbReference type="Proteomes" id="UP000198211"/>
    </source>
</evidence>
<feature type="compositionally biased region" description="Polar residues" evidence="1">
    <location>
        <begin position="25"/>
        <end position="70"/>
    </location>
</feature>
<feature type="region of interest" description="Disordered" evidence="1">
    <location>
        <begin position="1"/>
        <end position="79"/>
    </location>
</feature>
<protein>
    <submittedName>
        <fullName evidence="2">Uncharacterized protein</fullName>
    </submittedName>
</protein>
<sequence>MTDTEAGLLGESFLNQHRSRVRTARSFQGSSDGEPQLKRQQNAPPRPPSSIQTSLSSGFTVPTPSESGSRPASEAAIAE</sequence>
<proteinExistence type="predicted"/>
<dbReference type="AlphaFoldDB" id="A0A225VDT1"/>
<evidence type="ECO:0000256" key="1">
    <source>
        <dbReference type="SAM" id="MobiDB-lite"/>
    </source>
</evidence>
<gene>
    <name evidence="2" type="ORF">PHMEG_00024392</name>
</gene>
<dbReference type="Proteomes" id="UP000198211">
    <property type="component" value="Unassembled WGS sequence"/>
</dbReference>
<accession>A0A225VDT1</accession>
<name>A0A225VDT1_9STRA</name>
<organism evidence="2 3">
    <name type="scientific">Phytophthora megakarya</name>
    <dbReference type="NCBI Taxonomy" id="4795"/>
    <lineage>
        <taxon>Eukaryota</taxon>
        <taxon>Sar</taxon>
        <taxon>Stramenopiles</taxon>
        <taxon>Oomycota</taxon>
        <taxon>Peronosporomycetes</taxon>
        <taxon>Peronosporales</taxon>
        <taxon>Peronosporaceae</taxon>
        <taxon>Phytophthora</taxon>
    </lineage>
</organism>